<feature type="region of interest" description="Disordered" evidence="2">
    <location>
        <begin position="182"/>
        <end position="206"/>
    </location>
</feature>
<dbReference type="PANTHER" id="PTHR31958:SF2">
    <property type="entry name" value="COILED-COIL DOMAIN-CONTAINING PROTEIN 127"/>
    <property type="match status" value="1"/>
</dbReference>
<accession>A0A3B3TH96</accession>
<evidence type="ECO:0000313" key="4">
    <source>
        <dbReference type="Proteomes" id="UP000261540"/>
    </source>
</evidence>
<dbReference type="STRING" id="1676925.ENSPKIP00000042020"/>
<evidence type="ECO:0000256" key="2">
    <source>
        <dbReference type="SAM" id="MobiDB-lite"/>
    </source>
</evidence>
<dbReference type="OrthoDB" id="10064762at2759"/>
<proteinExistence type="predicted"/>
<dbReference type="Ensembl" id="ENSPKIT00000023114.1">
    <property type="protein sequence ID" value="ENSPKIP00000042020.1"/>
    <property type="gene ID" value="ENSPKIG00000018381.1"/>
</dbReference>
<keyword evidence="1" id="KW-0175">Coiled coil</keyword>
<dbReference type="KEGG" id="pki:111845948"/>
<protein>
    <submittedName>
        <fullName evidence="3">Coiled-coil domain-containing protein 127-like</fullName>
    </submittedName>
</protein>
<dbReference type="InterPro" id="IPR034607">
    <property type="entry name" value="CCDC127"/>
</dbReference>
<sequence>MNNQKDHTRPDEGGNGGSNEWKFYNHGLQLFSAIIDRIWDTVSQRKIQQVKDQNAHLELELEKERQLVKDYQQAMASLKEKIWETKAKDLLHELEQGLLERQDAYCSNFSWKRHRLRMVENHLFKMAQKPLARELNIENDLKNIFRNDCHCARFTNRDKHKNGSLMWDCMKNWEQYVKQQKEQKRAEWSMGATQPHQDPAGSRTRT</sequence>
<name>A0A3B3TH96_9TELE</name>
<dbReference type="GeneTree" id="ENSGT00390000008818"/>
<evidence type="ECO:0000256" key="1">
    <source>
        <dbReference type="SAM" id="Coils"/>
    </source>
</evidence>
<dbReference type="AlphaFoldDB" id="A0A3B3TH96"/>
<organism evidence="3 4">
    <name type="scientific">Paramormyrops kingsleyae</name>
    <dbReference type="NCBI Taxonomy" id="1676925"/>
    <lineage>
        <taxon>Eukaryota</taxon>
        <taxon>Metazoa</taxon>
        <taxon>Chordata</taxon>
        <taxon>Craniata</taxon>
        <taxon>Vertebrata</taxon>
        <taxon>Euteleostomi</taxon>
        <taxon>Actinopterygii</taxon>
        <taxon>Neopterygii</taxon>
        <taxon>Teleostei</taxon>
        <taxon>Osteoglossocephala</taxon>
        <taxon>Osteoglossomorpha</taxon>
        <taxon>Osteoglossiformes</taxon>
        <taxon>Mormyridae</taxon>
        <taxon>Paramormyrops</taxon>
    </lineage>
</organism>
<evidence type="ECO:0000313" key="3">
    <source>
        <dbReference type="Ensembl" id="ENSPKIP00000042020.1"/>
    </source>
</evidence>
<dbReference type="PANTHER" id="PTHR31958">
    <property type="entry name" value="COILED-COIL DOMAIN-CONTAINING PROTEIN 127"/>
    <property type="match status" value="1"/>
</dbReference>
<feature type="coiled-coil region" evidence="1">
    <location>
        <begin position="47"/>
        <end position="88"/>
    </location>
</feature>
<keyword evidence="4" id="KW-1185">Reference proteome</keyword>
<reference evidence="3" key="1">
    <citation type="submission" date="2025-08" db="UniProtKB">
        <authorList>
            <consortium name="Ensembl"/>
        </authorList>
    </citation>
    <scope>IDENTIFICATION</scope>
</reference>
<dbReference type="Proteomes" id="UP000261540">
    <property type="component" value="Unplaced"/>
</dbReference>
<reference evidence="3" key="2">
    <citation type="submission" date="2025-09" db="UniProtKB">
        <authorList>
            <consortium name="Ensembl"/>
        </authorList>
    </citation>
    <scope>IDENTIFICATION</scope>
</reference>